<dbReference type="InterPro" id="IPR024616">
    <property type="entry name" value="Pherophorin"/>
</dbReference>
<proteinExistence type="predicted"/>
<comment type="caution">
    <text evidence="3">The sequence shown here is derived from an EMBL/GenBank/DDBJ whole genome shotgun (WGS) entry which is preliminary data.</text>
</comment>
<evidence type="ECO:0000256" key="1">
    <source>
        <dbReference type="SAM" id="SignalP"/>
    </source>
</evidence>
<reference evidence="3 4" key="1">
    <citation type="journal article" date="2023" name="IScience">
        <title>Expanded male sex-determining region conserved during the evolution of homothallism in the green alga Volvox.</title>
        <authorList>
            <person name="Yamamoto K."/>
            <person name="Matsuzaki R."/>
            <person name="Mahakham W."/>
            <person name="Heman W."/>
            <person name="Sekimoto H."/>
            <person name="Kawachi M."/>
            <person name="Minakuchi Y."/>
            <person name="Toyoda A."/>
            <person name="Nozaki H."/>
        </authorList>
    </citation>
    <scope>NUCLEOTIDE SEQUENCE [LARGE SCALE GENOMIC DNA]</scope>
    <source>
        <strain evidence="3 4">NIES-4468</strain>
    </source>
</reference>
<dbReference type="Pfam" id="PF12499">
    <property type="entry name" value="DUF3707"/>
    <property type="match status" value="2"/>
</dbReference>
<feature type="domain" description="Pherophorin" evidence="2">
    <location>
        <begin position="361"/>
        <end position="509"/>
    </location>
</feature>
<keyword evidence="1" id="KW-0732">Signal</keyword>
<dbReference type="Proteomes" id="UP001165090">
    <property type="component" value="Unassembled WGS sequence"/>
</dbReference>
<sequence>MNHAAVAALLIAAAFAAAPLPSGAQNGTFPFFKCNAKTPYNFPGVSRSYNNGTYCGTLVVTPLKNASDPCANADLRKIEVNINPACDVKNTIVKATINGVPTAVSPSFFVPAGAPEGSYALRLTQLGLDQGNDGDNICITLSAKTPGAANACTKLESLCQAPPGAPPGTCVAALVDTTLRCCAVTEVRPTGVTPARPPPRLTCFYMHPRATPAAGTPFKGEVKGCQWAADNMLKSAVLAEIAAVGAVMDERVTPFSNCSEENAVKSTTNFCWAFNSSAEGAKMQEWAVNLVTKLRLEAIGYETKYKCSPWLIGHQMDVIFGGYGIYPDIPPGDINADANKDAPTNVSSIVCTPDLSTLNYPKCTCNTTMRNTRFGVQNWVYTYPGRKPTTTLYCFTVDVFNATDPTSPCGRTDTLFKAEIWGDDKQRQKLKGIAIQPVGAKNFIYRSPSWGAPGDQTIKVSQLNWTPQQANGSKICLELDSNTDIDSFCMFGLKTCWINFFDESLACCPLYPSTAVDKLFEGIV</sequence>
<name>A0ABQ5S679_9CHLO</name>
<feature type="chain" id="PRO_5045709868" description="Pherophorin domain-containing protein" evidence="1">
    <location>
        <begin position="25"/>
        <end position="524"/>
    </location>
</feature>
<accession>A0ABQ5S679</accession>
<evidence type="ECO:0000313" key="3">
    <source>
        <dbReference type="EMBL" id="GLI65169.1"/>
    </source>
</evidence>
<protein>
    <recommendedName>
        <fullName evidence="2">Pherophorin domain-containing protein</fullName>
    </recommendedName>
</protein>
<keyword evidence="4" id="KW-1185">Reference proteome</keyword>
<dbReference type="EMBL" id="BSDZ01000022">
    <property type="protein sequence ID" value="GLI65169.1"/>
    <property type="molecule type" value="Genomic_DNA"/>
</dbReference>
<organism evidence="3 4">
    <name type="scientific">Volvox africanus</name>
    <dbReference type="NCBI Taxonomy" id="51714"/>
    <lineage>
        <taxon>Eukaryota</taxon>
        <taxon>Viridiplantae</taxon>
        <taxon>Chlorophyta</taxon>
        <taxon>core chlorophytes</taxon>
        <taxon>Chlorophyceae</taxon>
        <taxon>CS clade</taxon>
        <taxon>Chlamydomonadales</taxon>
        <taxon>Volvocaceae</taxon>
        <taxon>Volvox</taxon>
    </lineage>
</organism>
<evidence type="ECO:0000313" key="4">
    <source>
        <dbReference type="Proteomes" id="UP001165090"/>
    </source>
</evidence>
<feature type="signal peptide" evidence="1">
    <location>
        <begin position="1"/>
        <end position="24"/>
    </location>
</feature>
<gene>
    <name evidence="3" type="ORF">VaNZ11_008625</name>
</gene>
<evidence type="ECO:0000259" key="2">
    <source>
        <dbReference type="Pfam" id="PF12499"/>
    </source>
</evidence>
<feature type="domain" description="Pherophorin" evidence="2">
    <location>
        <begin position="29"/>
        <end position="182"/>
    </location>
</feature>